<accession>A0ABQ9WQJ6</accession>
<feature type="compositionally biased region" description="Pro residues" evidence="1">
    <location>
        <begin position="152"/>
        <end position="173"/>
    </location>
</feature>
<name>A0ABQ9WQJ6_9EUKA</name>
<feature type="compositionally biased region" description="Pro residues" evidence="1">
    <location>
        <begin position="110"/>
        <end position="140"/>
    </location>
</feature>
<reference evidence="2 3" key="1">
    <citation type="journal article" date="2022" name="bioRxiv">
        <title>Genomics of Preaxostyla Flagellates Illuminates Evolutionary Transitions and the Path Towards Mitochondrial Loss.</title>
        <authorList>
            <person name="Novak L.V.F."/>
            <person name="Treitli S.C."/>
            <person name="Pyrih J."/>
            <person name="Halakuc P."/>
            <person name="Pipaliya S.V."/>
            <person name="Vacek V."/>
            <person name="Brzon O."/>
            <person name="Soukal P."/>
            <person name="Eme L."/>
            <person name="Dacks J.B."/>
            <person name="Karnkowska A."/>
            <person name="Elias M."/>
            <person name="Hampl V."/>
        </authorList>
    </citation>
    <scope>NUCLEOTIDE SEQUENCE [LARGE SCALE GENOMIC DNA]</scope>
    <source>
        <strain evidence="2">NAU3</strain>
        <tissue evidence="2">Gut</tissue>
    </source>
</reference>
<organism evidence="2 3">
    <name type="scientific">Blattamonas nauphoetae</name>
    <dbReference type="NCBI Taxonomy" id="2049346"/>
    <lineage>
        <taxon>Eukaryota</taxon>
        <taxon>Metamonada</taxon>
        <taxon>Preaxostyla</taxon>
        <taxon>Oxymonadida</taxon>
        <taxon>Blattamonas</taxon>
    </lineage>
</organism>
<dbReference type="Proteomes" id="UP001281761">
    <property type="component" value="Unassembled WGS sequence"/>
</dbReference>
<protein>
    <submittedName>
        <fullName evidence="2">Uncharacterized protein</fullName>
    </submittedName>
</protein>
<proteinExistence type="predicted"/>
<evidence type="ECO:0000256" key="1">
    <source>
        <dbReference type="SAM" id="MobiDB-lite"/>
    </source>
</evidence>
<gene>
    <name evidence="2" type="ORF">BLNAU_23310</name>
</gene>
<feature type="compositionally biased region" description="Pro residues" evidence="1">
    <location>
        <begin position="65"/>
        <end position="81"/>
    </location>
</feature>
<keyword evidence="3" id="KW-1185">Reference proteome</keyword>
<comment type="caution">
    <text evidence="2">The sequence shown here is derived from an EMBL/GenBank/DDBJ whole genome shotgun (WGS) entry which is preliminary data.</text>
</comment>
<sequence length="287" mass="30645">MGCAPHCRLFTAIHGLLEQPPSQPNGQPQPPTPAYGQAPYNHSSPSAYNPALSQSGYAQNASYQTPPPPQTLPTPGQPSPQPNTLQQSIYGQTPIPSAPPSAPPAEDFPQHPPQGYAPPCATNPPPPAPPPSYGAPPQQLPSPYGSGGHTQDPPPSSVAPYSQPPAPMGGPLPPHIESQLNSFYVHATQTGNFNTQQTVEACRLFGVSCDNDTAIRLLTEVAGAERRVTQARFVEVVGRYIASRSKIFTTQLSLNVETIARVKLDQNYDKYKEENAESNHDSPLPLV</sequence>
<feature type="compositionally biased region" description="Pro residues" evidence="1">
    <location>
        <begin position="21"/>
        <end position="33"/>
    </location>
</feature>
<evidence type="ECO:0000313" key="3">
    <source>
        <dbReference type="Proteomes" id="UP001281761"/>
    </source>
</evidence>
<feature type="compositionally biased region" description="Polar residues" evidence="1">
    <location>
        <begin position="40"/>
        <end position="63"/>
    </location>
</feature>
<dbReference type="EMBL" id="JARBJD010000467">
    <property type="protein sequence ID" value="KAK2941762.1"/>
    <property type="molecule type" value="Genomic_DNA"/>
</dbReference>
<feature type="region of interest" description="Disordered" evidence="1">
    <location>
        <begin position="15"/>
        <end position="173"/>
    </location>
</feature>
<evidence type="ECO:0000313" key="2">
    <source>
        <dbReference type="EMBL" id="KAK2941762.1"/>
    </source>
</evidence>